<protein>
    <submittedName>
        <fullName evidence="1">Uncharacterized protein</fullName>
    </submittedName>
</protein>
<sequence length="329" mass="37814">MARTKQTAHKITGDNGPWKREVTAHQFNDHAGRPYTVVGGTRPPSSAICKLSIHLYCLNDLIPSPYDVAKNLLQSTDITDAGNMRNWWPRIDVYAPLGSIDECIRHHQREKIYRRQAVEDLHRGVASAAEVAARAAGMDEEDVAEAAQEAVRSLRGKEPLPHIVPTWCCASQFWREYNYPYDMRYRSFILVVPEECRSWEDILQNGLFFVRFDQDVTLAVETDVYEEPDDEGVLGDGVNWMWVDKIEYGPPVSINRVSVDKDRVSHFTALEGRLEDESARNRKFQKFHGTLLDSWYHLHAYALNDCTYRSPFCDSCWEGVSHENCEIEM</sequence>
<accession>A0ABR3X750</accession>
<gene>
    <name evidence="1" type="ORF">Plec18167_007042</name>
</gene>
<proteinExistence type="predicted"/>
<dbReference type="Proteomes" id="UP001583193">
    <property type="component" value="Unassembled WGS sequence"/>
</dbReference>
<name>A0ABR3X750_9EURO</name>
<organism evidence="1 2">
    <name type="scientific">Paecilomyces lecythidis</name>
    <dbReference type="NCBI Taxonomy" id="3004212"/>
    <lineage>
        <taxon>Eukaryota</taxon>
        <taxon>Fungi</taxon>
        <taxon>Dikarya</taxon>
        <taxon>Ascomycota</taxon>
        <taxon>Pezizomycotina</taxon>
        <taxon>Eurotiomycetes</taxon>
        <taxon>Eurotiomycetidae</taxon>
        <taxon>Eurotiales</taxon>
        <taxon>Thermoascaceae</taxon>
        <taxon>Paecilomyces</taxon>
    </lineage>
</organism>
<keyword evidence="2" id="KW-1185">Reference proteome</keyword>
<comment type="caution">
    <text evidence="1">The sequence shown here is derived from an EMBL/GenBank/DDBJ whole genome shotgun (WGS) entry which is preliminary data.</text>
</comment>
<evidence type="ECO:0000313" key="1">
    <source>
        <dbReference type="EMBL" id="KAL1871482.1"/>
    </source>
</evidence>
<reference evidence="1 2" key="1">
    <citation type="journal article" date="2024" name="IMA Fungus">
        <title>IMA Genome - F19 : A genome assembly and annotation guide to empower mycologists, including annotated draft genome sequences of Ceratocystis pirilliformis, Diaporthe australafricana, Fusarium ophioides, Paecilomyces lecythidis, and Sporothrix stenoceras.</title>
        <authorList>
            <person name="Aylward J."/>
            <person name="Wilson A.M."/>
            <person name="Visagie C.M."/>
            <person name="Spraker J."/>
            <person name="Barnes I."/>
            <person name="Buitendag C."/>
            <person name="Ceriani C."/>
            <person name="Del Mar Angel L."/>
            <person name="du Plessis D."/>
            <person name="Fuchs T."/>
            <person name="Gasser K."/>
            <person name="Kramer D."/>
            <person name="Li W."/>
            <person name="Munsamy K."/>
            <person name="Piso A."/>
            <person name="Price J.L."/>
            <person name="Sonnekus B."/>
            <person name="Thomas C."/>
            <person name="van der Nest A."/>
            <person name="van Dijk A."/>
            <person name="van Heerden A."/>
            <person name="van Vuuren N."/>
            <person name="Yilmaz N."/>
            <person name="Duong T.A."/>
            <person name="van der Merwe N.A."/>
            <person name="Wingfield M.J."/>
            <person name="Wingfield B.D."/>
        </authorList>
    </citation>
    <scope>NUCLEOTIDE SEQUENCE [LARGE SCALE GENOMIC DNA]</scope>
    <source>
        <strain evidence="1 2">CMW 18167</strain>
    </source>
</reference>
<evidence type="ECO:0000313" key="2">
    <source>
        <dbReference type="Proteomes" id="UP001583193"/>
    </source>
</evidence>
<dbReference type="EMBL" id="JAVDPF010000027">
    <property type="protein sequence ID" value="KAL1871482.1"/>
    <property type="molecule type" value="Genomic_DNA"/>
</dbReference>